<dbReference type="NCBIfam" id="TIGR03999">
    <property type="entry name" value="thiol_BshA"/>
    <property type="match status" value="1"/>
</dbReference>
<dbReference type="PANTHER" id="PTHR45947:SF3">
    <property type="entry name" value="SULFOQUINOVOSYL TRANSFERASE SQD2"/>
    <property type="match status" value="1"/>
</dbReference>
<evidence type="ECO:0000259" key="2">
    <source>
        <dbReference type="Pfam" id="PF13439"/>
    </source>
</evidence>
<proteinExistence type="predicted"/>
<dbReference type="PANTHER" id="PTHR45947">
    <property type="entry name" value="SULFOQUINOVOSYL TRANSFERASE SQD2"/>
    <property type="match status" value="1"/>
</dbReference>
<dbReference type="GO" id="GO:0016757">
    <property type="term" value="F:glycosyltransferase activity"/>
    <property type="evidence" value="ECO:0007669"/>
    <property type="project" value="InterPro"/>
</dbReference>
<protein>
    <submittedName>
        <fullName evidence="3">N-acetyl-alpha-D-glucosaminyl L-malate synthase BshA</fullName>
    </submittedName>
</protein>
<feature type="domain" description="Glycosyl transferase family 1" evidence="1">
    <location>
        <begin position="190"/>
        <end position="349"/>
    </location>
</feature>
<evidence type="ECO:0000313" key="3">
    <source>
        <dbReference type="EMBL" id="RPF58015.1"/>
    </source>
</evidence>
<dbReference type="EMBL" id="RKRK01000002">
    <property type="protein sequence ID" value="RPF58015.1"/>
    <property type="molecule type" value="Genomic_DNA"/>
</dbReference>
<reference evidence="3 4" key="1">
    <citation type="submission" date="2018-11" db="EMBL/GenBank/DDBJ databases">
        <title>Genomic Encyclopedia of Type Strains, Phase IV (KMG-IV): sequencing the most valuable type-strain genomes for metagenomic binning, comparative biology and taxonomic classification.</title>
        <authorList>
            <person name="Goeker M."/>
        </authorList>
    </citation>
    <scope>NUCLEOTIDE SEQUENCE [LARGE SCALE GENOMIC DNA]</scope>
    <source>
        <strain evidence="3 4">DSM 29158</strain>
    </source>
</reference>
<sequence>MKIGITCYPNIGGSGVVATELGKKLAQRGHEVHFITSSMPFRLNQMNDNIYVHEVEVNNYAVFQYPPYDLTLSTKISEVISEYELDIIHMHYAVPHAICGHLAISMANRDTKMVTTLHGTDITVLGYDSSLKPAIKFGIEKSDAVTAVSQSLIEDTDTIIKPNQDIELIYNFVDEEKFSTPKIDLNKVKKSLCISDEIVISHVSNFRSVKRVEDIIHTFYKVQFKKKSVLLLIGDGPMLFKAKTLVKALGIEKKVRFIGKQEEITHYYHISDFFLLMSEKESFGLVLLEAMYGGAICIATNAGGMKEVIHHNENGILVDVGDTNQASDYIIDLISDPEKMKKIKENMKQILINKFSTDPIVRKYESLYLGLLNKGSK</sequence>
<evidence type="ECO:0000313" key="4">
    <source>
        <dbReference type="Proteomes" id="UP000277108"/>
    </source>
</evidence>
<dbReference type="InterPro" id="IPR050194">
    <property type="entry name" value="Glycosyltransferase_grp1"/>
</dbReference>
<comment type="caution">
    <text evidence="3">The sequence shown here is derived from an EMBL/GenBank/DDBJ whole genome shotgun (WGS) entry which is preliminary data.</text>
</comment>
<dbReference type="SUPFAM" id="SSF53756">
    <property type="entry name" value="UDP-Glycosyltransferase/glycogen phosphorylase"/>
    <property type="match status" value="1"/>
</dbReference>
<dbReference type="RefSeq" id="WP_123807515.1">
    <property type="nucleotide sequence ID" value="NZ_RKRK01000002.1"/>
</dbReference>
<dbReference type="GO" id="GO:0071793">
    <property type="term" value="P:bacillithiol biosynthetic process"/>
    <property type="evidence" value="ECO:0007669"/>
    <property type="project" value="InterPro"/>
</dbReference>
<dbReference type="Proteomes" id="UP000277108">
    <property type="component" value="Unassembled WGS sequence"/>
</dbReference>
<dbReference type="AlphaFoldDB" id="A0A3N5CFK8"/>
<organism evidence="3 4">
    <name type="scientific">Abyssicoccus albus</name>
    <dbReference type="NCBI Taxonomy" id="1817405"/>
    <lineage>
        <taxon>Bacteria</taxon>
        <taxon>Bacillati</taxon>
        <taxon>Bacillota</taxon>
        <taxon>Bacilli</taxon>
        <taxon>Bacillales</taxon>
        <taxon>Abyssicoccaceae</taxon>
    </lineage>
</organism>
<dbReference type="Pfam" id="PF00534">
    <property type="entry name" value="Glycos_transf_1"/>
    <property type="match status" value="1"/>
</dbReference>
<accession>A0A3N5CFK8</accession>
<dbReference type="InterPro" id="IPR023881">
    <property type="entry name" value="Thiol_BshA"/>
</dbReference>
<name>A0A3N5CFK8_9BACL</name>
<feature type="domain" description="Glycosyltransferase subfamily 4-like N-terminal" evidence="2">
    <location>
        <begin position="11"/>
        <end position="176"/>
    </location>
</feature>
<evidence type="ECO:0000259" key="1">
    <source>
        <dbReference type="Pfam" id="PF00534"/>
    </source>
</evidence>
<dbReference type="InterPro" id="IPR001296">
    <property type="entry name" value="Glyco_trans_1"/>
</dbReference>
<keyword evidence="4" id="KW-1185">Reference proteome</keyword>
<dbReference type="OrthoDB" id="9810929at2"/>
<dbReference type="InterPro" id="IPR028098">
    <property type="entry name" value="Glyco_trans_4-like_N"/>
</dbReference>
<gene>
    <name evidence="3" type="ORF">EDD62_0653</name>
</gene>
<dbReference type="Gene3D" id="3.40.50.2000">
    <property type="entry name" value="Glycogen Phosphorylase B"/>
    <property type="match status" value="2"/>
</dbReference>
<dbReference type="Pfam" id="PF13439">
    <property type="entry name" value="Glyco_transf_4"/>
    <property type="match status" value="1"/>
</dbReference>